<protein>
    <submittedName>
        <fullName evidence="9">Bass: bile acid transporter</fullName>
    </submittedName>
</protein>
<feature type="transmembrane region" description="Helical" evidence="8">
    <location>
        <begin position="160"/>
        <end position="180"/>
    </location>
</feature>
<keyword evidence="5 8" id="KW-0812">Transmembrane</keyword>
<evidence type="ECO:0000256" key="1">
    <source>
        <dbReference type="ARBA" id="ARBA00004651"/>
    </source>
</evidence>
<accession>A0A554WTI8</accession>
<organism evidence="9 10">
    <name type="scientific">Tepidimonas sediminis</name>
    <dbReference type="NCBI Taxonomy" id="2588941"/>
    <lineage>
        <taxon>Bacteria</taxon>
        <taxon>Pseudomonadati</taxon>
        <taxon>Pseudomonadota</taxon>
        <taxon>Betaproteobacteria</taxon>
        <taxon>Burkholderiales</taxon>
        <taxon>Tepidimonas</taxon>
    </lineage>
</organism>
<evidence type="ECO:0000256" key="6">
    <source>
        <dbReference type="ARBA" id="ARBA00022989"/>
    </source>
</evidence>
<name>A0A554WTI8_9BURK</name>
<evidence type="ECO:0000256" key="5">
    <source>
        <dbReference type="ARBA" id="ARBA00022692"/>
    </source>
</evidence>
<gene>
    <name evidence="9" type="ORF">Tsedi_00604</name>
</gene>
<dbReference type="InterPro" id="IPR002657">
    <property type="entry name" value="BilAc:Na_symport/Acr3"/>
</dbReference>
<feature type="transmembrane region" description="Helical" evidence="8">
    <location>
        <begin position="226"/>
        <end position="249"/>
    </location>
</feature>
<keyword evidence="7 8" id="KW-0472">Membrane</keyword>
<feature type="transmembrane region" description="Helical" evidence="8">
    <location>
        <begin position="200"/>
        <end position="220"/>
    </location>
</feature>
<evidence type="ECO:0000256" key="7">
    <source>
        <dbReference type="ARBA" id="ARBA00023136"/>
    </source>
</evidence>
<dbReference type="GO" id="GO:0005886">
    <property type="term" value="C:plasma membrane"/>
    <property type="evidence" value="ECO:0007669"/>
    <property type="project" value="UniProtKB-SubCell"/>
</dbReference>
<dbReference type="GO" id="GO:0015297">
    <property type="term" value="F:antiporter activity"/>
    <property type="evidence" value="ECO:0007669"/>
    <property type="project" value="InterPro"/>
</dbReference>
<feature type="transmembrane region" description="Helical" evidence="8">
    <location>
        <begin position="12"/>
        <end position="32"/>
    </location>
</feature>
<evidence type="ECO:0000256" key="8">
    <source>
        <dbReference type="SAM" id="Phobius"/>
    </source>
</evidence>
<keyword evidence="6 8" id="KW-1133">Transmembrane helix</keyword>
<keyword evidence="3" id="KW-0813">Transport</keyword>
<comment type="caution">
    <text evidence="9">The sequence shown here is derived from an EMBL/GenBank/DDBJ whole genome shotgun (WGS) entry which is preliminary data.</text>
</comment>
<proteinExistence type="inferred from homology"/>
<comment type="similarity">
    <text evidence="2">Belongs to the arsenical resistance-3 (ACR3) (TC 2.A.59) family.</text>
</comment>
<dbReference type="Gene3D" id="1.20.1530.20">
    <property type="match status" value="1"/>
</dbReference>
<dbReference type="InterPro" id="IPR004706">
    <property type="entry name" value="Arsenical-R_Acr3"/>
</dbReference>
<dbReference type="InterPro" id="IPR038770">
    <property type="entry name" value="Na+/solute_symporter_sf"/>
</dbReference>
<dbReference type="Pfam" id="PF01758">
    <property type="entry name" value="SBF"/>
    <property type="match status" value="1"/>
</dbReference>
<evidence type="ECO:0000313" key="10">
    <source>
        <dbReference type="Proteomes" id="UP000320225"/>
    </source>
</evidence>
<keyword evidence="4" id="KW-1003">Cell membrane</keyword>
<evidence type="ECO:0000313" key="9">
    <source>
        <dbReference type="EMBL" id="TSE26895.1"/>
    </source>
</evidence>
<evidence type="ECO:0000256" key="3">
    <source>
        <dbReference type="ARBA" id="ARBA00022448"/>
    </source>
</evidence>
<sequence length="320" mass="34131">MDRFTLERHQVWLYLLAIALGWAAGSALPALAPLAAASLWPVLALLLLATFAQIPLLHVRRAWRDARFARAVLLGNFVAVPLLVWALVAAFGLHGAQRLGVLLVLLVPCTDWFITFTQLGRGDAARAIAVTPLNLILQLALLPIYLAAMADAQALAGWSWADLLPAVALVAGPLALAAALERRAGRAPRWQRVRERLAWWPVPLLALVVGLIACAQVAAVGRAWDAVAATLPLFALYLVGALALAWGLARAHGLPPAQGRTLAFSLGTRNSFVVLPLALALPPGWEAVAVVIVAQSLVELLGMVACVALVPRLWRENDDA</sequence>
<dbReference type="GO" id="GO:0015105">
    <property type="term" value="F:arsenite transmembrane transporter activity"/>
    <property type="evidence" value="ECO:0007669"/>
    <property type="project" value="TreeGrafter"/>
</dbReference>
<reference evidence="9 10" key="1">
    <citation type="submission" date="2019-07" db="EMBL/GenBank/DDBJ databases">
        <title>Tepidimonas sediminis YIM 72259 draft genome.</title>
        <authorList>
            <person name="Da Costa M.S."/>
            <person name="Froufe H.J.C."/>
            <person name="Egas C."/>
            <person name="Albuquerque L."/>
        </authorList>
    </citation>
    <scope>NUCLEOTIDE SEQUENCE [LARGE SCALE GENOMIC DNA]</scope>
    <source>
        <strain evidence="9 10">YIM 72259</strain>
    </source>
</reference>
<feature type="transmembrane region" description="Helical" evidence="8">
    <location>
        <begin position="128"/>
        <end position="148"/>
    </location>
</feature>
<dbReference type="OrthoDB" id="3254016at2"/>
<dbReference type="GO" id="GO:0015104">
    <property type="term" value="F:antimonite transmembrane transporter activity"/>
    <property type="evidence" value="ECO:0007669"/>
    <property type="project" value="TreeGrafter"/>
</dbReference>
<feature type="transmembrane region" description="Helical" evidence="8">
    <location>
        <begin position="99"/>
        <end position="116"/>
    </location>
</feature>
<evidence type="ECO:0000256" key="2">
    <source>
        <dbReference type="ARBA" id="ARBA00010110"/>
    </source>
</evidence>
<keyword evidence="10" id="KW-1185">Reference proteome</keyword>
<evidence type="ECO:0000256" key="4">
    <source>
        <dbReference type="ARBA" id="ARBA00022475"/>
    </source>
</evidence>
<dbReference type="Proteomes" id="UP000320225">
    <property type="component" value="Unassembled WGS sequence"/>
</dbReference>
<feature type="transmembrane region" description="Helical" evidence="8">
    <location>
        <begin position="38"/>
        <end position="59"/>
    </location>
</feature>
<dbReference type="RefSeq" id="WP_143893484.1">
    <property type="nucleotide sequence ID" value="NZ_VJND01000002.1"/>
</dbReference>
<dbReference type="EMBL" id="VJND01000002">
    <property type="protein sequence ID" value="TSE26895.1"/>
    <property type="molecule type" value="Genomic_DNA"/>
</dbReference>
<dbReference type="PANTHER" id="PTHR43057:SF1">
    <property type="entry name" value="ARSENICAL-RESISTANCE PROTEIN 3"/>
    <property type="match status" value="1"/>
</dbReference>
<comment type="subcellular location">
    <subcellularLocation>
        <location evidence="1">Cell membrane</location>
        <topology evidence="1">Multi-pass membrane protein</topology>
    </subcellularLocation>
</comment>
<dbReference type="PANTHER" id="PTHR43057">
    <property type="entry name" value="ARSENITE EFFLUX TRANSPORTER"/>
    <property type="match status" value="1"/>
</dbReference>
<dbReference type="AlphaFoldDB" id="A0A554WTI8"/>
<feature type="transmembrane region" description="Helical" evidence="8">
    <location>
        <begin position="71"/>
        <end position="93"/>
    </location>
</feature>